<dbReference type="Proteomes" id="UP000029121">
    <property type="component" value="Unassembled WGS sequence"/>
</dbReference>
<dbReference type="InterPro" id="IPR050232">
    <property type="entry name" value="FBL13/AtMIF1-like"/>
</dbReference>
<keyword evidence="4" id="KW-1185">Reference proteome</keyword>
<dbReference type="PANTHER" id="PTHR31900:SF34">
    <property type="entry name" value="EMB|CAB62440.1-RELATED"/>
    <property type="match status" value="1"/>
</dbReference>
<name>R0IL96_9BRAS</name>
<dbReference type="AlphaFoldDB" id="R0IL96"/>
<dbReference type="Pfam" id="PF00646">
    <property type="entry name" value="F-box"/>
    <property type="match status" value="1"/>
</dbReference>
<feature type="domain" description="F-box" evidence="1">
    <location>
        <begin position="4"/>
        <end position="43"/>
    </location>
</feature>
<dbReference type="SUPFAM" id="SSF52058">
    <property type="entry name" value="L domain-like"/>
    <property type="match status" value="1"/>
</dbReference>
<feature type="domain" description="F-box/LRR-repeat protein 15/At3g58940/PEG3-like LRR" evidence="2">
    <location>
        <begin position="87"/>
        <end position="233"/>
    </location>
</feature>
<evidence type="ECO:0000259" key="1">
    <source>
        <dbReference type="Pfam" id="PF00646"/>
    </source>
</evidence>
<dbReference type="EMBL" id="KB870805">
    <property type="protein sequence ID" value="EOA39340.1"/>
    <property type="molecule type" value="Genomic_DNA"/>
</dbReference>
<evidence type="ECO:0000313" key="4">
    <source>
        <dbReference type="Proteomes" id="UP000029121"/>
    </source>
</evidence>
<gene>
    <name evidence="3" type="ORF">CARUB_v10012384mg</name>
</gene>
<accession>R0IL96</accession>
<dbReference type="KEGG" id="crb:17898239"/>
<dbReference type="InterPro" id="IPR032675">
    <property type="entry name" value="LRR_dom_sf"/>
</dbReference>
<evidence type="ECO:0008006" key="5">
    <source>
        <dbReference type="Google" id="ProtNLM"/>
    </source>
</evidence>
<feature type="non-terminal residue" evidence="3">
    <location>
        <position position="325"/>
    </location>
</feature>
<proteinExistence type="predicted"/>
<dbReference type="Pfam" id="PF24758">
    <property type="entry name" value="LRR_At5g56370"/>
    <property type="match status" value="1"/>
</dbReference>
<dbReference type="OrthoDB" id="1029133at2759"/>
<evidence type="ECO:0000313" key="3">
    <source>
        <dbReference type="EMBL" id="EOA39340.1"/>
    </source>
</evidence>
<sequence length="325" mass="37305">MSSICELCDDLLVKILSLLKTKEAIATSLLSKRWISLWKLVPRLDYGTPLYATGSDFIDNFLLLSKSPVLETMHLRLGDNCEPEAHERWVDIAVARHVRDLELIHYRFHLNPMPCPVSLFTCKGLVVLRLQQVMIWDIPSTIFLQSLKNLSLLCVSFLSGDELVHRLLSACPILETLTVRRWLADFVTTFTIAVPSLQSLYIMQRPDFHGERDDREYVLTTPSLKTLKVLDNFSRFRSLVKMPKLAKAEIKIRHEDSEKLMECLISTKHLSLCLTSAGGGQLLMAKSFEYLCQLEYLELCTKCSSNWLCLLLRHSPKLRVLRLNN</sequence>
<organism evidence="3 4">
    <name type="scientific">Capsella rubella</name>
    <dbReference type="NCBI Taxonomy" id="81985"/>
    <lineage>
        <taxon>Eukaryota</taxon>
        <taxon>Viridiplantae</taxon>
        <taxon>Streptophyta</taxon>
        <taxon>Embryophyta</taxon>
        <taxon>Tracheophyta</taxon>
        <taxon>Spermatophyta</taxon>
        <taxon>Magnoliopsida</taxon>
        <taxon>eudicotyledons</taxon>
        <taxon>Gunneridae</taxon>
        <taxon>Pentapetalae</taxon>
        <taxon>rosids</taxon>
        <taxon>malvids</taxon>
        <taxon>Brassicales</taxon>
        <taxon>Brassicaceae</taxon>
        <taxon>Camelineae</taxon>
        <taxon>Capsella</taxon>
    </lineage>
</organism>
<dbReference type="InterPro" id="IPR053781">
    <property type="entry name" value="F-box_AtFBL13-like"/>
</dbReference>
<dbReference type="STRING" id="81985.R0IL96"/>
<dbReference type="InterPro" id="IPR055411">
    <property type="entry name" value="LRR_FXL15/At3g58940/PEG3-like"/>
</dbReference>
<evidence type="ECO:0000259" key="2">
    <source>
        <dbReference type="Pfam" id="PF24758"/>
    </source>
</evidence>
<dbReference type="Gene3D" id="3.80.10.10">
    <property type="entry name" value="Ribonuclease Inhibitor"/>
    <property type="match status" value="1"/>
</dbReference>
<dbReference type="CDD" id="cd22160">
    <property type="entry name" value="F-box_AtFBL13-like"/>
    <property type="match status" value="1"/>
</dbReference>
<dbReference type="InterPro" id="IPR036047">
    <property type="entry name" value="F-box-like_dom_sf"/>
</dbReference>
<reference evidence="4" key="1">
    <citation type="journal article" date="2013" name="Nat. Genet.">
        <title>The Capsella rubella genome and the genomic consequences of rapid mating system evolution.</title>
        <authorList>
            <person name="Slotte T."/>
            <person name="Hazzouri K.M."/>
            <person name="Agren J.A."/>
            <person name="Koenig D."/>
            <person name="Maumus F."/>
            <person name="Guo Y.L."/>
            <person name="Steige K."/>
            <person name="Platts A.E."/>
            <person name="Escobar J.S."/>
            <person name="Newman L.K."/>
            <person name="Wang W."/>
            <person name="Mandakova T."/>
            <person name="Vello E."/>
            <person name="Smith L.M."/>
            <person name="Henz S.R."/>
            <person name="Steffen J."/>
            <person name="Takuno S."/>
            <person name="Brandvain Y."/>
            <person name="Coop G."/>
            <person name="Andolfatto P."/>
            <person name="Hu T.T."/>
            <person name="Blanchette M."/>
            <person name="Clark R.M."/>
            <person name="Quesneville H."/>
            <person name="Nordborg M."/>
            <person name="Gaut B.S."/>
            <person name="Lysak M.A."/>
            <person name="Jenkins J."/>
            <person name="Grimwood J."/>
            <person name="Chapman J."/>
            <person name="Prochnik S."/>
            <person name="Shu S."/>
            <person name="Rokhsar D."/>
            <person name="Schmutz J."/>
            <person name="Weigel D."/>
            <person name="Wright S.I."/>
        </authorList>
    </citation>
    <scope>NUCLEOTIDE SEQUENCE [LARGE SCALE GENOMIC DNA]</scope>
    <source>
        <strain evidence="4">cv. Monte Gargano</strain>
    </source>
</reference>
<dbReference type="PANTHER" id="PTHR31900">
    <property type="entry name" value="F-BOX/RNI SUPERFAMILY PROTEIN-RELATED"/>
    <property type="match status" value="1"/>
</dbReference>
<dbReference type="SUPFAM" id="SSF81383">
    <property type="entry name" value="F-box domain"/>
    <property type="match status" value="1"/>
</dbReference>
<dbReference type="InterPro" id="IPR001810">
    <property type="entry name" value="F-box_dom"/>
</dbReference>
<protein>
    <recommendedName>
        <fullName evidence="5">F-box domain-containing protein</fullName>
    </recommendedName>
</protein>